<keyword evidence="9" id="KW-1185">Reference proteome</keyword>
<dbReference type="InterPro" id="IPR003594">
    <property type="entry name" value="HATPase_dom"/>
</dbReference>
<gene>
    <name evidence="8" type="primary">arcB_2</name>
    <name evidence="8" type="ORF">COL8621_00710</name>
</gene>
<evidence type="ECO:0000256" key="3">
    <source>
        <dbReference type="ARBA" id="ARBA00022679"/>
    </source>
</evidence>
<dbReference type="Pfam" id="PF02518">
    <property type="entry name" value="HATPase_c"/>
    <property type="match status" value="1"/>
</dbReference>
<keyword evidence="4" id="KW-0418">Kinase</keyword>
<dbReference type="SMART" id="SM00387">
    <property type="entry name" value="HATPase_c"/>
    <property type="match status" value="1"/>
</dbReference>
<evidence type="ECO:0000313" key="8">
    <source>
        <dbReference type="EMBL" id="SMX32108.1"/>
    </source>
</evidence>
<dbReference type="Proteomes" id="UP000202922">
    <property type="component" value="Unassembled WGS sequence"/>
</dbReference>
<evidence type="ECO:0000313" key="9">
    <source>
        <dbReference type="Proteomes" id="UP000202922"/>
    </source>
</evidence>
<feature type="domain" description="Histidine kinase" evidence="6">
    <location>
        <begin position="35"/>
        <end position="248"/>
    </location>
</feature>
<dbReference type="GO" id="GO:0009927">
    <property type="term" value="F:histidine phosphotransfer kinase activity"/>
    <property type="evidence" value="ECO:0007669"/>
    <property type="project" value="TreeGrafter"/>
</dbReference>
<evidence type="ECO:0000256" key="5">
    <source>
        <dbReference type="PROSITE-ProRule" id="PRU00169"/>
    </source>
</evidence>
<feature type="modified residue" description="4-aspartylphosphate" evidence="5">
    <location>
        <position position="318"/>
    </location>
</feature>
<keyword evidence="5" id="KW-0597">Phosphoprotein</keyword>
<dbReference type="SMART" id="SM00448">
    <property type="entry name" value="REC"/>
    <property type="match status" value="1"/>
</dbReference>
<dbReference type="InterPro" id="IPR011006">
    <property type="entry name" value="CheY-like_superfamily"/>
</dbReference>
<dbReference type="PANTHER" id="PTHR43047:SF72">
    <property type="entry name" value="OSMOSENSING HISTIDINE PROTEIN KINASE SLN1"/>
    <property type="match status" value="1"/>
</dbReference>
<organism evidence="8 9">
    <name type="scientific">Actibacterium lipolyticum</name>
    <dbReference type="NCBI Taxonomy" id="1524263"/>
    <lineage>
        <taxon>Bacteria</taxon>
        <taxon>Pseudomonadati</taxon>
        <taxon>Pseudomonadota</taxon>
        <taxon>Alphaproteobacteria</taxon>
        <taxon>Rhodobacterales</taxon>
        <taxon>Roseobacteraceae</taxon>
        <taxon>Actibacterium</taxon>
    </lineage>
</organism>
<dbReference type="AlphaFoldDB" id="A0A238JN61"/>
<sequence>MQVFREGSAISAKVSFEGTDQLSEDVIPINARAALLGHDIRNAVADIIGGLTLADLSSLDPNSRQQLQRVRSAGEQLARLSDEVLALVTGESTVEEDERNLALKPFLDDLHARWSAHAQGKSLKFGLEAGSDLPQVIGTNRGALERILTNLIGNSMKHTDAGEVTLSVSMRERETLSFAVRDTGHGFSDAALARLFEPGGRPPESETPGTGLGLHIVHELCDQMNARMEVHNRSLGGAEVVILVPRASWAPGVNAPSAAATLPDLSGKCVLVAEDNPTNQLLMRQMLDTLGADYRIASDGQEAWELLQEQHFNLALIDIEMPRMSGLDLIRAVRLHERGTDAAEVLPVLAITAYVLSANRDEIYESGADGILAKPIMSIEAFGEAISGVLTKGEKTARVTVPTQNTPALNEVNLDRLLALAGDENGQELLERLTQDFQTVKTGVEEGMRISDYALLRARTHVLISLAGAIGADHLQAMAETVNIASHDKDSSVTRAMCPQVLQQIDMVLTRLDREFHDRFGANSV</sequence>
<dbReference type="EC" id="2.7.13.3" evidence="2"/>
<dbReference type="RefSeq" id="WP_176438426.1">
    <property type="nucleotide sequence ID" value="NZ_FXYE01000001.1"/>
</dbReference>
<dbReference type="EMBL" id="FXYE01000001">
    <property type="protein sequence ID" value="SMX32108.1"/>
    <property type="molecule type" value="Genomic_DNA"/>
</dbReference>
<dbReference type="Gene3D" id="1.20.120.160">
    <property type="entry name" value="HPT domain"/>
    <property type="match status" value="1"/>
</dbReference>
<dbReference type="PANTHER" id="PTHR43047">
    <property type="entry name" value="TWO-COMPONENT HISTIDINE PROTEIN KINASE"/>
    <property type="match status" value="1"/>
</dbReference>
<accession>A0A238JN61</accession>
<dbReference type="PROSITE" id="PS50110">
    <property type="entry name" value="RESPONSE_REGULATORY"/>
    <property type="match status" value="1"/>
</dbReference>
<name>A0A238JN61_9RHOB</name>
<protein>
    <recommendedName>
        <fullName evidence="2">histidine kinase</fullName>
        <ecNumber evidence="2">2.7.13.3</ecNumber>
    </recommendedName>
</protein>
<evidence type="ECO:0000256" key="2">
    <source>
        <dbReference type="ARBA" id="ARBA00012438"/>
    </source>
</evidence>
<dbReference type="SUPFAM" id="SSF47226">
    <property type="entry name" value="Histidine-containing phosphotransfer domain, HPT domain"/>
    <property type="match status" value="1"/>
</dbReference>
<proteinExistence type="predicted"/>
<evidence type="ECO:0000256" key="1">
    <source>
        <dbReference type="ARBA" id="ARBA00000085"/>
    </source>
</evidence>
<dbReference type="SUPFAM" id="SSF55874">
    <property type="entry name" value="ATPase domain of HSP90 chaperone/DNA topoisomerase II/histidine kinase"/>
    <property type="match status" value="1"/>
</dbReference>
<dbReference type="SUPFAM" id="SSF52172">
    <property type="entry name" value="CheY-like"/>
    <property type="match status" value="1"/>
</dbReference>
<dbReference type="Gene3D" id="3.30.565.10">
    <property type="entry name" value="Histidine kinase-like ATPase, C-terminal domain"/>
    <property type="match status" value="1"/>
</dbReference>
<dbReference type="GO" id="GO:0005886">
    <property type="term" value="C:plasma membrane"/>
    <property type="evidence" value="ECO:0007669"/>
    <property type="project" value="TreeGrafter"/>
</dbReference>
<evidence type="ECO:0000256" key="4">
    <source>
        <dbReference type="ARBA" id="ARBA00022777"/>
    </source>
</evidence>
<comment type="catalytic activity">
    <reaction evidence="1">
        <text>ATP + protein L-histidine = ADP + protein N-phospho-L-histidine.</text>
        <dbReference type="EC" id="2.7.13.3"/>
    </reaction>
</comment>
<feature type="domain" description="Response regulatory" evidence="7">
    <location>
        <begin position="269"/>
        <end position="389"/>
    </location>
</feature>
<dbReference type="InterPro" id="IPR036890">
    <property type="entry name" value="HATPase_C_sf"/>
</dbReference>
<dbReference type="InterPro" id="IPR005467">
    <property type="entry name" value="His_kinase_dom"/>
</dbReference>
<dbReference type="InterPro" id="IPR036641">
    <property type="entry name" value="HPT_dom_sf"/>
</dbReference>
<dbReference type="InterPro" id="IPR001789">
    <property type="entry name" value="Sig_transdc_resp-reg_receiver"/>
</dbReference>
<dbReference type="Gene3D" id="3.40.50.2300">
    <property type="match status" value="1"/>
</dbReference>
<evidence type="ECO:0000259" key="6">
    <source>
        <dbReference type="PROSITE" id="PS50109"/>
    </source>
</evidence>
<dbReference type="GO" id="GO:0000155">
    <property type="term" value="F:phosphorelay sensor kinase activity"/>
    <property type="evidence" value="ECO:0007669"/>
    <property type="project" value="TreeGrafter"/>
</dbReference>
<dbReference type="CDD" id="cd17546">
    <property type="entry name" value="REC_hyHK_CKI1_RcsC-like"/>
    <property type="match status" value="1"/>
</dbReference>
<reference evidence="9" key="1">
    <citation type="submission" date="2017-05" db="EMBL/GenBank/DDBJ databases">
        <authorList>
            <person name="Rodrigo-Torres L."/>
            <person name="Arahal R. D."/>
            <person name="Lucena T."/>
        </authorList>
    </citation>
    <scope>NUCLEOTIDE SEQUENCE [LARGE SCALE GENOMIC DNA]</scope>
    <source>
        <strain evidence="9">CECT 8621</strain>
    </source>
</reference>
<keyword evidence="3 8" id="KW-0808">Transferase</keyword>
<dbReference type="PROSITE" id="PS50109">
    <property type="entry name" value="HIS_KIN"/>
    <property type="match status" value="1"/>
</dbReference>
<dbReference type="Pfam" id="PF00072">
    <property type="entry name" value="Response_reg"/>
    <property type="match status" value="1"/>
</dbReference>
<evidence type="ECO:0000259" key="7">
    <source>
        <dbReference type="PROSITE" id="PS50110"/>
    </source>
</evidence>